<accession>A0A840F6J8</accession>
<keyword evidence="1" id="KW-0732">Signal</keyword>
<name>A0A840F6J8_9SPHN</name>
<evidence type="ECO:0000313" key="3">
    <source>
        <dbReference type="Proteomes" id="UP000529795"/>
    </source>
</evidence>
<protein>
    <submittedName>
        <fullName evidence="2">SH3-like domain-containing protein</fullName>
    </submittedName>
</protein>
<organism evidence="2 3">
    <name type="scientific">Sphingomonas jinjuensis</name>
    <dbReference type="NCBI Taxonomy" id="535907"/>
    <lineage>
        <taxon>Bacteria</taxon>
        <taxon>Pseudomonadati</taxon>
        <taxon>Pseudomonadota</taxon>
        <taxon>Alphaproteobacteria</taxon>
        <taxon>Sphingomonadales</taxon>
        <taxon>Sphingomonadaceae</taxon>
        <taxon>Sphingomonas</taxon>
    </lineage>
</organism>
<keyword evidence="3" id="KW-1185">Reference proteome</keyword>
<sequence length="164" mass="17628">MTMSRLAILSALVATIGLDTAAGAAEAKREPPYYASIAPGRARTRTGPARAYPASWLYQRADLPVKVVAVYKEWRRIEDPDGAQGWMLGNMVSSTRTAIVRGSEPVEMRDAPGGSGKLLWRAAPGVVGRISRCEAGWCRFDVKGQAGFVAVEGLWGVEPGERVP</sequence>
<feature type="signal peptide" evidence="1">
    <location>
        <begin position="1"/>
        <end position="24"/>
    </location>
</feature>
<proteinExistence type="predicted"/>
<reference evidence="2 3" key="1">
    <citation type="submission" date="2020-08" db="EMBL/GenBank/DDBJ databases">
        <title>Genomic Encyclopedia of Type Strains, Phase IV (KMG-IV): sequencing the most valuable type-strain genomes for metagenomic binning, comparative biology and taxonomic classification.</title>
        <authorList>
            <person name="Goeker M."/>
        </authorList>
    </citation>
    <scope>NUCLEOTIDE SEQUENCE [LARGE SCALE GENOMIC DNA]</scope>
    <source>
        <strain evidence="2 3">YC6723</strain>
    </source>
</reference>
<dbReference type="EMBL" id="JACIEV010000003">
    <property type="protein sequence ID" value="MBB4153530.1"/>
    <property type="molecule type" value="Genomic_DNA"/>
</dbReference>
<gene>
    <name evidence="2" type="ORF">GGQ80_001432</name>
</gene>
<dbReference type="InterPro" id="IPR010466">
    <property type="entry name" value="DUF1058"/>
</dbReference>
<dbReference type="Pfam" id="PF06347">
    <property type="entry name" value="SH3_4"/>
    <property type="match status" value="2"/>
</dbReference>
<dbReference type="Proteomes" id="UP000529795">
    <property type="component" value="Unassembled WGS sequence"/>
</dbReference>
<dbReference type="AlphaFoldDB" id="A0A840F6J8"/>
<feature type="chain" id="PRO_5032459021" evidence="1">
    <location>
        <begin position="25"/>
        <end position="164"/>
    </location>
</feature>
<evidence type="ECO:0000313" key="2">
    <source>
        <dbReference type="EMBL" id="MBB4153530.1"/>
    </source>
</evidence>
<evidence type="ECO:0000256" key="1">
    <source>
        <dbReference type="SAM" id="SignalP"/>
    </source>
</evidence>
<comment type="caution">
    <text evidence="2">The sequence shown here is derived from an EMBL/GenBank/DDBJ whole genome shotgun (WGS) entry which is preliminary data.</text>
</comment>